<dbReference type="EMBL" id="CP116346">
    <property type="protein sequence ID" value="WIT13882.1"/>
    <property type="molecule type" value="Genomic_DNA"/>
</dbReference>
<dbReference type="AlphaFoldDB" id="A0AA95SPK3"/>
<dbReference type="GO" id="GO:0004467">
    <property type="term" value="F:long-chain fatty acid-CoA ligase activity"/>
    <property type="evidence" value="ECO:0007669"/>
    <property type="project" value="UniProtKB-EC"/>
</dbReference>
<dbReference type="Proteomes" id="UP001177769">
    <property type="component" value="Chromosome"/>
</dbReference>
<dbReference type="InterPro" id="IPR000873">
    <property type="entry name" value="AMP-dep_synth/lig_dom"/>
</dbReference>
<dbReference type="PANTHER" id="PTHR43272">
    <property type="entry name" value="LONG-CHAIN-FATTY-ACID--COA LIGASE"/>
    <property type="match status" value="1"/>
</dbReference>
<dbReference type="PANTHER" id="PTHR43272:SF33">
    <property type="entry name" value="AMP-BINDING DOMAIN-CONTAINING PROTEIN-RELATED"/>
    <property type="match status" value="1"/>
</dbReference>
<evidence type="ECO:0000313" key="6">
    <source>
        <dbReference type="Proteomes" id="UP001177769"/>
    </source>
</evidence>
<keyword evidence="6" id="KW-1185">Reference proteome</keyword>
<dbReference type="InterPro" id="IPR045851">
    <property type="entry name" value="AMP-bd_C_sf"/>
</dbReference>
<dbReference type="InterPro" id="IPR020845">
    <property type="entry name" value="AMP-binding_CS"/>
</dbReference>
<evidence type="ECO:0000256" key="3">
    <source>
        <dbReference type="ARBA" id="ARBA00024484"/>
    </source>
</evidence>
<organism evidence="5 6">
    <name type="scientific">Paucibacter sediminis</name>
    <dbReference type="NCBI Taxonomy" id="3019553"/>
    <lineage>
        <taxon>Bacteria</taxon>
        <taxon>Pseudomonadati</taxon>
        <taxon>Pseudomonadota</taxon>
        <taxon>Betaproteobacteria</taxon>
        <taxon>Burkholderiales</taxon>
        <taxon>Sphaerotilaceae</taxon>
        <taxon>Roseateles</taxon>
    </lineage>
</organism>
<dbReference type="GO" id="GO:0016020">
    <property type="term" value="C:membrane"/>
    <property type="evidence" value="ECO:0007669"/>
    <property type="project" value="TreeGrafter"/>
</dbReference>
<sequence>MPNQRLMLDYVYEHEAAQPDKVYLTQPVADAGGSRTIDYSWARTLDEARRMAAHLRSLQLPAGARIAILSKNCAHFIMAELAIWMAGGTTVSIFPTETAETVRFVLQHSEASLLFVGKLDTWAQQAAGVPAGLPCIALPLAPAGTGFDTWDDIIARTAPLTGRPQRAGSELAMLIYTSGSTGEPKGAMHSFERITRATELSVDFVKTLVPDLPEQRVLSYLPLAHVYERAVVECSSLVYGHTHVFFAESLDTFVQDLQRARPTVFCSVPRLWLKFQQGVFSKMPARKLDRLLSIPILGNVVRRKVLKGLGLDQVRVAMSASAPIPAELIRWYRRLGLNLLEGYGMTEDFAYSHASTLALNAPGYVGVPMPGVDVKLSEEGEILVKSPGQLLGYYKRPDLDAQCFTADGYFRTGDKGERRPDGLLKLTGRVKELFKTAKGKYVAPAPIENRINAHPMVEITLVSGVGQSAAFALVVLAEDLRPRLTEAALRAEVEQQMAALLQSVNAQSADYEQLQMLVLSTRPWTIENGCLTPTMKIKRSRIEAEVAARVEGWYAAGARVVWA</sequence>
<keyword evidence="2" id="KW-0067">ATP-binding</keyword>
<dbReference type="SUPFAM" id="SSF56801">
    <property type="entry name" value="Acetyl-CoA synthetase-like"/>
    <property type="match status" value="1"/>
</dbReference>
<evidence type="ECO:0000256" key="1">
    <source>
        <dbReference type="ARBA" id="ARBA00022741"/>
    </source>
</evidence>
<name>A0AA95SPK3_9BURK</name>
<dbReference type="KEGG" id="pais:PFX98_09725"/>
<dbReference type="Pfam" id="PF00501">
    <property type="entry name" value="AMP-binding"/>
    <property type="match status" value="1"/>
</dbReference>
<dbReference type="InterPro" id="IPR042099">
    <property type="entry name" value="ANL_N_sf"/>
</dbReference>
<dbReference type="Pfam" id="PF23562">
    <property type="entry name" value="AMP-binding_C_3"/>
    <property type="match status" value="1"/>
</dbReference>
<protein>
    <submittedName>
        <fullName evidence="5">AMP-binding protein</fullName>
    </submittedName>
</protein>
<evidence type="ECO:0000259" key="4">
    <source>
        <dbReference type="Pfam" id="PF00501"/>
    </source>
</evidence>
<dbReference type="Gene3D" id="3.30.300.30">
    <property type="match status" value="1"/>
</dbReference>
<dbReference type="PROSITE" id="PS00455">
    <property type="entry name" value="AMP_BINDING"/>
    <property type="match status" value="1"/>
</dbReference>
<keyword evidence="1" id="KW-0547">Nucleotide-binding</keyword>
<dbReference type="RefSeq" id="WP_285235002.1">
    <property type="nucleotide sequence ID" value="NZ_CP116346.1"/>
</dbReference>
<comment type="catalytic activity">
    <reaction evidence="3">
        <text>a long-chain fatty acid + ATP + CoA = a long-chain fatty acyl-CoA + AMP + diphosphate</text>
        <dbReference type="Rhea" id="RHEA:15421"/>
        <dbReference type="ChEBI" id="CHEBI:30616"/>
        <dbReference type="ChEBI" id="CHEBI:33019"/>
        <dbReference type="ChEBI" id="CHEBI:57287"/>
        <dbReference type="ChEBI" id="CHEBI:57560"/>
        <dbReference type="ChEBI" id="CHEBI:83139"/>
        <dbReference type="ChEBI" id="CHEBI:456215"/>
        <dbReference type="EC" id="6.2.1.3"/>
    </reaction>
    <physiologicalReaction direction="left-to-right" evidence="3">
        <dbReference type="Rhea" id="RHEA:15422"/>
    </physiologicalReaction>
</comment>
<evidence type="ECO:0000313" key="5">
    <source>
        <dbReference type="EMBL" id="WIT13882.1"/>
    </source>
</evidence>
<dbReference type="Gene3D" id="3.40.50.12780">
    <property type="entry name" value="N-terminal domain of ligase-like"/>
    <property type="match status" value="1"/>
</dbReference>
<dbReference type="GO" id="GO:0005524">
    <property type="term" value="F:ATP binding"/>
    <property type="evidence" value="ECO:0007669"/>
    <property type="project" value="UniProtKB-KW"/>
</dbReference>
<evidence type="ECO:0000256" key="2">
    <source>
        <dbReference type="ARBA" id="ARBA00022840"/>
    </source>
</evidence>
<gene>
    <name evidence="5" type="ORF">PFX98_09725</name>
</gene>
<proteinExistence type="predicted"/>
<reference evidence="5" key="1">
    <citation type="submission" date="2023-01" db="EMBL/GenBank/DDBJ databases">
        <title>Whole genome sequence of Paucibacter sp. S2-9 isolated from pond sediment.</title>
        <authorList>
            <person name="Jung J.Y."/>
        </authorList>
    </citation>
    <scope>NUCLEOTIDE SEQUENCE</scope>
    <source>
        <strain evidence="5">S2-9</strain>
    </source>
</reference>
<feature type="domain" description="AMP-dependent synthetase/ligase" evidence="4">
    <location>
        <begin position="14"/>
        <end position="394"/>
    </location>
</feature>
<accession>A0AA95SPK3</accession>